<feature type="region of interest" description="Disordered" evidence="17">
    <location>
        <begin position="640"/>
        <end position="702"/>
    </location>
</feature>
<feature type="compositionally biased region" description="Polar residues" evidence="17">
    <location>
        <begin position="1120"/>
        <end position="1134"/>
    </location>
</feature>
<feature type="compositionally biased region" description="Polar residues" evidence="17">
    <location>
        <begin position="1424"/>
        <end position="1436"/>
    </location>
</feature>
<dbReference type="GeneTree" id="ENSGT00940000160524"/>
<dbReference type="FunFam" id="3.20.200.10:FF:000005">
    <property type="entry name" value="Alpha-protein kinase 2"/>
    <property type="match status" value="1"/>
</dbReference>
<evidence type="ECO:0000259" key="19">
    <source>
        <dbReference type="PROSITE" id="PS51158"/>
    </source>
</evidence>
<dbReference type="InterPro" id="IPR013098">
    <property type="entry name" value="Ig_I-set"/>
</dbReference>
<evidence type="ECO:0000256" key="1">
    <source>
        <dbReference type="ARBA" id="ARBA00004187"/>
    </source>
</evidence>
<feature type="compositionally biased region" description="Basic and acidic residues" evidence="17">
    <location>
        <begin position="116"/>
        <end position="131"/>
    </location>
</feature>
<feature type="region of interest" description="Disordered" evidence="17">
    <location>
        <begin position="850"/>
        <end position="910"/>
    </location>
</feature>
<keyword evidence="7" id="KW-0677">Repeat</keyword>
<feature type="domain" description="Alpha-type protein kinase" evidence="19">
    <location>
        <begin position="1818"/>
        <end position="2050"/>
    </location>
</feature>
<dbReference type="InterPro" id="IPR011009">
    <property type="entry name" value="Kinase-like_dom_sf"/>
</dbReference>
<feature type="region of interest" description="Disordered" evidence="17">
    <location>
        <begin position="1120"/>
        <end position="1145"/>
    </location>
</feature>
<feature type="compositionally biased region" description="Basic and acidic residues" evidence="17">
    <location>
        <begin position="447"/>
        <end position="460"/>
    </location>
</feature>
<evidence type="ECO:0000313" key="21">
    <source>
        <dbReference type="Proteomes" id="UP000694561"/>
    </source>
</evidence>
<evidence type="ECO:0000256" key="7">
    <source>
        <dbReference type="ARBA" id="ARBA00022737"/>
    </source>
</evidence>
<dbReference type="CDD" id="cd00096">
    <property type="entry name" value="Ig"/>
    <property type="match status" value="1"/>
</dbReference>
<protein>
    <recommendedName>
        <fullName evidence="15">Alpha-protein kinase 2</fullName>
        <ecNumber evidence="3">2.7.11.1</ecNumber>
    </recommendedName>
    <alternativeName>
        <fullName evidence="16">Heart alpha-protein kinase</fullName>
    </alternativeName>
</protein>
<feature type="compositionally biased region" description="Polar residues" evidence="17">
    <location>
        <begin position="970"/>
        <end position="987"/>
    </location>
</feature>
<evidence type="ECO:0000256" key="3">
    <source>
        <dbReference type="ARBA" id="ARBA00012513"/>
    </source>
</evidence>
<dbReference type="GO" id="GO:1905223">
    <property type="term" value="P:epicardium morphogenesis"/>
    <property type="evidence" value="ECO:0007669"/>
    <property type="project" value="Ensembl"/>
</dbReference>
<dbReference type="PANTHER" id="PTHR47091:SF2">
    <property type="entry name" value="ALPHA-PROTEIN KINASE 2"/>
    <property type="match status" value="1"/>
</dbReference>
<feature type="compositionally biased region" description="Basic and acidic residues" evidence="17">
    <location>
        <begin position="1040"/>
        <end position="1054"/>
    </location>
</feature>
<evidence type="ECO:0000256" key="6">
    <source>
        <dbReference type="ARBA" id="ARBA00022679"/>
    </source>
</evidence>
<dbReference type="PROSITE" id="PS50835">
    <property type="entry name" value="IG_LIKE"/>
    <property type="match status" value="1"/>
</dbReference>
<evidence type="ECO:0000256" key="5">
    <source>
        <dbReference type="ARBA" id="ARBA00022527"/>
    </source>
</evidence>
<keyword evidence="8" id="KW-0418">Kinase</keyword>
<feature type="compositionally biased region" description="Basic and acidic residues" evidence="17">
    <location>
        <begin position="1396"/>
        <end position="1405"/>
    </location>
</feature>
<dbReference type="InterPro" id="IPR036179">
    <property type="entry name" value="Ig-like_dom_sf"/>
</dbReference>
<keyword evidence="5" id="KW-0723">Serine/threonine-protein kinase</keyword>
<dbReference type="GO" id="GO:0005524">
    <property type="term" value="F:ATP binding"/>
    <property type="evidence" value="ECO:0007669"/>
    <property type="project" value="InterPro"/>
</dbReference>
<evidence type="ECO:0000256" key="11">
    <source>
        <dbReference type="ARBA" id="ARBA00023319"/>
    </source>
</evidence>
<comment type="subcellular location">
    <subcellularLocation>
        <location evidence="1">Basolateral cell membrane</location>
    </subcellularLocation>
</comment>
<evidence type="ECO:0000256" key="10">
    <source>
        <dbReference type="ARBA" id="ARBA00023157"/>
    </source>
</evidence>
<dbReference type="Proteomes" id="UP000694561">
    <property type="component" value="Unplaced"/>
</dbReference>
<comment type="function">
    <text evidence="14">Protein kinase that recognizes phosphorylation sites in which the surrounding peptides have an alpha-helical conformation. Regulates cardiac development and cardiomyocyte differentiation by negatively regulating Wnt/beta-catenin signaling.</text>
</comment>
<dbReference type="GO" id="GO:0004674">
    <property type="term" value="F:protein serine/threonine kinase activity"/>
    <property type="evidence" value="ECO:0007669"/>
    <property type="project" value="UniProtKB-KW"/>
</dbReference>
<reference evidence="20" key="1">
    <citation type="submission" date="2025-08" db="UniProtKB">
        <authorList>
            <consortium name="Ensembl"/>
        </authorList>
    </citation>
    <scope>IDENTIFICATION</scope>
</reference>
<feature type="region of interest" description="Disordered" evidence="17">
    <location>
        <begin position="2053"/>
        <end position="2087"/>
    </location>
</feature>
<feature type="region of interest" description="Disordered" evidence="17">
    <location>
        <begin position="1622"/>
        <end position="1645"/>
    </location>
</feature>
<dbReference type="Pfam" id="PF07679">
    <property type="entry name" value="I-set"/>
    <property type="match status" value="1"/>
</dbReference>
<keyword evidence="9" id="KW-0472">Membrane</keyword>
<gene>
    <name evidence="20" type="primary">ALPK2</name>
</gene>
<evidence type="ECO:0000256" key="17">
    <source>
        <dbReference type="SAM" id="MobiDB-lite"/>
    </source>
</evidence>
<evidence type="ECO:0000256" key="14">
    <source>
        <dbReference type="ARBA" id="ARBA00059647"/>
    </source>
</evidence>
<comment type="similarity">
    <text evidence="2">Belongs to the protein kinase superfamily. Alpha-type protein kinase family. ALPK subfamily.</text>
</comment>
<organism evidence="20 21">
    <name type="scientific">Monodon monoceros</name>
    <name type="common">Narwhal</name>
    <name type="synonym">Ceratodon monodon</name>
    <dbReference type="NCBI Taxonomy" id="40151"/>
    <lineage>
        <taxon>Eukaryota</taxon>
        <taxon>Metazoa</taxon>
        <taxon>Chordata</taxon>
        <taxon>Craniata</taxon>
        <taxon>Vertebrata</taxon>
        <taxon>Euteleostomi</taxon>
        <taxon>Mammalia</taxon>
        <taxon>Eutheria</taxon>
        <taxon>Laurasiatheria</taxon>
        <taxon>Artiodactyla</taxon>
        <taxon>Whippomorpha</taxon>
        <taxon>Cetacea</taxon>
        <taxon>Odontoceti</taxon>
        <taxon>Monodontidae</taxon>
        <taxon>Monodon</taxon>
    </lineage>
</organism>
<keyword evidence="21" id="KW-1185">Reference proteome</keyword>
<feature type="region of interest" description="Disordered" evidence="17">
    <location>
        <begin position="1016"/>
        <end position="1061"/>
    </location>
</feature>
<keyword evidence="6" id="KW-0808">Transferase</keyword>
<evidence type="ECO:0000256" key="16">
    <source>
        <dbReference type="ARBA" id="ARBA00080408"/>
    </source>
</evidence>
<dbReference type="InterPro" id="IPR013783">
    <property type="entry name" value="Ig-like_fold"/>
</dbReference>
<feature type="region of interest" description="Disordered" evidence="17">
    <location>
        <begin position="1369"/>
        <end position="1488"/>
    </location>
</feature>
<accession>A0A8C6AWJ3</accession>
<feature type="compositionally biased region" description="Polar residues" evidence="17">
    <location>
        <begin position="1019"/>
        <end position="1039"/>
    </location>
</feature>
<dbReference type="GO" id="GO:0016323">
    <property type="term" value="C:basolateral plasma membrane"/>
    <property type="evidence" value="ECO:0007669"/>
    <property type="project" value="UniProtKB-SubCell"/>
</dbReference>
<dbReference type="Gene3D" id="3.20.200.10">
    <property type="entry name" value="MHCK/EF2 kinase"/>
    <property type="match status" value="1"/>
</dbReference>
<dbReference type="EC" id="2.7.11.1" evidence="3"/>
<evidence type="ECO:0000256" key="12">
    <source>
        <dbReference type="ARBA" id="ARBA00047899"/>
    </source>
</evidence>
<feature type="compositionally biased region" description="Basic and acidic residues" evidence="17">
    <location>
        <begin position="1687"/>
        <end position="1696"/>
    </location>
</feature>
<evidence type="ECO:0000256" key="9">
    <source>
        <dbReference type="ARBA" id="ARBA00023136"/>
    </source>
</evidence>
<dbReference type="InterPro" id="IPR004166">
    <property type="entry name" value="a-kinase_dom"/>
</dbReference>
<dbReference type="GO" id="GO:0055013">
    <property type="term" value="P:cardiac muscle cell development"/>
    <property type="evidence" value="ECO:0007669"/>
    <property type="project" value="Ensembl"/>
</dbReference>
<feature type="compositionally biased region" description="Polar residues" evidence="17">
    <location>
        <begin position="1453"/>
        <end position="1462"/>
    </location>
</feature>
<evidence type="ECO:0000259" key="18">
    <source>
        <dbReference type="PROSITE" id="PS50835"/>
    </source>
</evidence>
<feature type="compositionally biased region" description="Polar residues" evidence="17">
    <location>
        <begin position="2063"/>
        <end position="2080"/>
    </location>
</feature>
<feature type="region of interest" description="Disordered" evidence="17">
    <location>
        <begin position="343"/>
        <end position="398"/>
    </location>
</feature>
<evidence type="ECO:0000256" key="8">
    <source>
        <dbReference type="ARBA" id="ARBA00022777"/>
    </source>
</evidence>
<comment type="catalytic activity">
    <reaction evidence="13">
        <text>L-seryl-[protein] + ATP = O-phospho-L-seryl-[protein] + ADP + H(+)</text>
        <dbReference type="Rhea" id="RHEA:17989"/>
        <dbReference type="Rhea" id="RHEA-COMP:9863"/>
        <dbReference type="Rhea" id="RHEA-COMP:11604"/>
        <dbReference type="ChEBI" id="CHEBI:15378"/>
        <dbReference type="ChEBI" id="CHEBI:29999"/>
        <dbReference type="ChEBI" id="CHEBI:30616"/>
        <dbReference type="ChEBI" id="CHEBI:83421"/>
        <dbReference type="ChEBI" id="CHEBI:456216"/>
        <dbReference type="EC" id="2.7.11.1"/>
    </reaction>
</comment>
<dbReference type="PANTHER" id="PTHR47091">
    <property type="entry name" value="ALPHA-PROTEIN KINASE 2-RELATED"/>
    <property type="match status" value="1"/>
</dbReference>
<evidence type="ECO:0000256" key="13">
    <source>
        <dbReference type="ARBA" id="ARBA00048679"/>
    </source>
</evidence>
<feature type="compositionally biased region" description="Basic and acidic residues" evidence="17">
    <location>
        <begin position="1629"/>
        <end position="1639"/>
    </location>
</feature>
<dbReference type="Ensembl" id="ENSMMNT00015007890.1">
    <property type="protein sequence ID" value="ENSMMNP00015007229.1"/>
    <property type="gene ID" value="ENSMMNG00015005354.1"/>
</dbReference>
<reference evidence="20" key="2">
    <citation type="submission" date="2025-09" db="UniProtKB">
        <authorList>
            <consortium name="Ensembl"/>
        </authorList>
    </citation>
    <scope>IDENTIFICATION</scope>
</reference>
<dbReference type="SUPFAM" id="SSF48726">
    <property type="entry name" value="Immunoglobulin"/>
    <property type="match status" value="2"/>
</dbReference>
<feature type="compositionally biased region" description="Basic residues" evidence="17">
    <location>
        <begin position="461"/>
        <end position="473"/>
    </location>
</feature>
<evidence type="ECO:0000256" key="2">
    <source>
        <dbReference type="ARBA" id="ARBA00008651"/>
    </source>
</evidence>
<dbReference type="Pfam" id="PF02816">
    <property type="entry name" value="Alpha_kinase"/>
    <property type="match status" value="1"/>
</dbReference>
<dbReference type="Gene3D" id="2.60.40.10">
    <property type="entry name" value="Immunoglobulins"/>
    <property type="match status" value="2"/>
</dbReference>
<dbReference type="GO" id="GO:0003007">
    <property type="term" value="P:heart morphogenesis"/>
    <property type="evidence" value="ECO:0007669"/>
    <property type="project" value="Ensembl"/>
</dbReference>
<dbReference type="GO" id="GO:0042981">
    <property type="term" value="P:regulation of apoptotic process"/>
    <property type="evidence" value="ECO:0007669"/>
    <property type="project" value="Ensembl"/>
</dbReference>
<dbReference type="PROSITE" id="PS51158">
    <property type="entry name" value="ALPHA_KINASE"/>
    <property type="match status" value="1"/>
</dbReference>
<feature type="compositionally biased region" description="Basic and acidic residues" evidence="17">
    <location>
        <begin position="503"/>
        <end position="513"/>
    </location>
</feature>
<feature type="region of interest" description="Disordered" evidence="17">
    <location>
        <begin position="106"/>
        <end position="134"/>
    </location>
</feature>
<feature type="region of interest" description="Disordered" evidence="17">
    <location>
        <begin position="1553"/>
        <end position="1598"/>
    </location>
</feature>
<evidence type="ECO:0000313" key="20">
    <source>
        <dbReference type="Ensembl" id="ENSMMNP00015007229.1"/>
    </source>
</evidence>
<feature type="region of interest" description="Disordered" evidence="17">
    <location>
        <begin position="1321"/>
        <end position="1341"/>
    </location>
</feature>
<comment type="catalytic activity">
    <reaction evidence="12">
        <text>L-threonyl-[protein] + ATP = O-phospho-L-threonyl-[protein] + ADP + H(+)</text>
        <dbReference type="Rhea" id="RHEA:46608"/>
        <dbReference type="Rhea" id="RHEA-COMP:11060"/>
        <dbReference type="Rhea" id="RHEA-COMP:11605"/>
        <dbReference type="ChEBI" id="CHEBI:15378"/>
        <dbReference type="ChEBI" id="CHEBI:30013"/>
        <dbReference type="ChEBI" id="CHEBI:30616"/>
        <dbReference type="ChEBI" id="CHEBI:61977"/>
        <dbReference type="ChEBI" id="CHEBI:456216"/>
        <dbReference type="EC" id="2.7.11.1"/>
    </reaction>
</comment>
<feature type="region of interest" description="Disordered" evidence="17">
    <location>
        <begin position="1278"/>
        <end position="1297"/>
    </location>
</feature>
<dbReference type="GO" id="GO:0003308">
    <property type="term" value="P:negative regulation of Wnt signaling pathway involved in heart development"/>
    <property type="evidence" value="ECO:0007669"/>
    <property type="project" value="Ensembl"/>
</dbReference>
<proteinExistence type="inferred from homology"/>
<evidence type="ECO:0000256" key="15">
    <source>
        <dbReference type="ARBA" id="ARBA00073273"/>
    </source>
</evidence>
<dbReference type="SUPFAM" id="SSF56112">
    <property type="entry name" value="Protein kinase-like (PK-like)"/>
    <property type="match status" value="1"/>
</dbReference>
<dbReference type="GO" id="GO:0010468">
    <property type="term" value="P:regulation of gene expression"/>
    <property type="evidence" value="ECO:0007669"/>
    <property type="project" value="Ensembl"/>
</dbReference>
<dbReference type="CDD" id="cd16974">
    <property type="entry name" value="Alpha_kinase_ALPK2"/>
    <property type="match status" value="1"/>
</dbReference>
<name>A0A8C6AWJ3_MONMO</name>
<feature type="region of interest" description="Disordered" evidence="17">
    <location>
        <begin position="1681"/>
        <end position="1704"/>
    </location>
</feature>
<sequence length="2087" mass="225090">LRCIISGQPKPEITSYKNGQTIDECGIVSSCEFFENQYIHLLHLYCRTQNDAAIYQISAKNCLGMILSVRESTEEESIASGPPASADSPSSKFNGVCSLQLLADNDLGTSSSENPLDVKDMRQTEEARDPDNTEDVAEGLLCSNSSNIPYKQDVCGHRTVHSKLSRLMDGALDTNGPNEEVFNSSHQNPTVQKYISFSLPLMEAASSTSPGDRATSNKPVSCPASSTDFDSDYELCSEITLTYAEEFSDNDLEYLECSDVMTDHSNAIWQRDLQGTERVFLLESDDEEMEFSECCLGGCEHFLSEMGCEPLVSDDTGPMDATAGLCGYHSPSQEVEVQSSLASMHSASSPQTGMTLPVGPHQDGTSMVTDQGRCKPPTAPEATEDGYPGIQGETRDGHQAGKEFASDNLLNMDKAVTERERKHLSGELGKSGMNQCLETVAEKRVGGKDLLSRTGSEKPARTRRPGIKGKAKKLNPNLEERATEASLNRLYPRGPVKHPLTPSDKRESSHAKAEATGLNSQFHAGGCAIPTQAEQEAKILQTPPSSLSKEGNLDLQGEGVWVKNVLETSRIPDWRDHPQVQIQETVREQISLSQMPAFSEPTGEESAFTMTTIDSFSNLGGINTKNASLAQHLEVERCTQGPRHEENQDGEDSTPGCPWGDLGCELSIPEANSENMPRCEPSARLPQENNADPGEPRAPSLASPEFVHTVPTLETACAGPRDRVTACVLGRPEAGDQEACDTVSSPVGAPAGKYLPQEICSVDFELAGQSKASDLCSSDDKALDILSQTQGSEPPQSTYGSSNERTSAVFPLFISALIWNISQKASKGATGENLSKVEGSTSMLASMVKAGQGALSPSHSGGLEGRQPLSSENDSLEWSKEGGDESSSSSAPVTADTPASHSSTAKFPQEKPTTLIANLECFEVTGESGDTSTGTIATKGHPPKYLPVSVAGNSHVGGPDESSPRAPDDNFSQLPSNTQLGHILNGSTTASSKGLACVAPSGPGIHVHVPQLPEGEDFCSNSPLQIDNQSGKKSQTTGRVDTRSLEENFQEKGSETTQRVQQGSLDENFQESLPMTSAVPGEINLVPLDHSSANSREGREQSSGLGTHVPMVAESITEGDSQALSNVPSPSNTLLGEPKESGPGYWEAGKQVKIITLEASISETWPPRQLTDSKCKESEPGLIPGRVRAVSDVLKTDAAGPELDPSETASACSPQAESGSAIANNREIHKGEDLAGHANWSCLSSQCLSQPRLLESSVDPVDEKELCVTDLLSEASRTGRKENVKSVSQNQEESQLKMDRPSFFKQFLTCPKILESSVDPTDETSVEWARVETPEPSESTLGAIRVESKLNDGNLGQRVEVQPSILQVPCPQQSGEAIPRENTISRDQGHSGGEGARQRQHDGAKGDVQSAILPVPGPVKGGETTPTGRGRSQIQEGSERRLAESEQSKNNKAESVSPTLPLSSGLARMTPASGVDTHGSTSQSHELPENDLVEPRNHQCAFSDLKERGAIESECGKHVAPSSGLTWGLFTSSLDGSITGFSRSHRIEEHKIEEPPVGETKPTSTSGSPAATLMSRECASEKVPKMLQDPCQQGSTLGRGKMSWEEKVLPVVAQAGCLPRAPPAVTGSEEVKGKQETPESGHVAEGVKKKILSRVATLRLRLEEKENARKNSIFLKKSPELETSVSRTDEKKDSKRPPCKSEGTAPVLLKKIQAEMFPDHSGNVKLSCQFAEIHEDSTIWWMKDSKSIAQVQRRAGDSSTVSLAILQASQKDQGLYSCCIKNGYGKVTTEFHLTTAVLKQLSSHPDVKEIEFSQLIFGGDFLSDSYFGGRLRGQIATEELHFGEGVHRKAFRSKVMQGLTPVFKPGHTCVLKVHNAVAYGTRNNDELIQRNYKLAAQECYVQNTARYYAKIYAAEAQPLEGFGEAPEIIPIFLIHRPENNIPYATVEEELIGEFVKYSIRDGKEINFLRRESEAGQKCCTFQHWVYQKTSGCLLVTDMQGVGMKLTDVGIATLAKGYKGFKGNCSMTFIDQFKALHQCNKYCKMLGLKSLQNSSQKQKKPSIGKSSIQPNCTTVRKTASGTPAGKKT</sequence>
<feature type="region of interest" description="Disordered" evidence="17">
    <location>
        <begin position="447"/>
        <end position="514"/>
    </location>
</feature>
<dbReference type="InterPro" id="IPR007110">
    <property type="entry name" value="Ig-like_dom"/>
</dbReference>
<feature type="domain" description="Ig-like" evidence="18">
    <location>
        <begin position="1706"/>
        <end position="1794"/>
    </location>
</feature>
<evidence type="ECO:0000256" key="4">
    <source>
        <dbReference type="ARBA" id="ARBA00022475"/>
    </source>
</evidence>
<keyword evidence="4" id="KW-1003">Cell membrane</keyword>
<feature type="compositionally biased region" description="Polar residues" evidence="17">
    <location>
        <begin position="897"/>
        <end position="910"/>
    </location>
</feature>
<feature type="region of interest" description="Disordered" evidence="17">
    <location>
        <begin position="927"/>
        <end position="987"/>
    </location>
</feature>
<keyword evidence="11" id="KW-0393">Immunoglobulin domain</keyword>
<keyword evidence="10" id="KW-1015">Disulfide bond</keyword>
<dbReference type="GO" id="GO:0030010">
    <property type="term" value="P:establishment of cell polarity"/>
    <property type="evidence" value="ECO:0007669"/>
    <property type="project" value="Ensembl"/>
</dbReference>
<dbReference type="SMART" id="SM00811">
    <property type="entry name" value="Alpha_kinase"/>
    <property type="match status" value="1"/>
</dbReference>
<feature type="compositionally biased region" description="Basic and acidic residues" evidence="17">
    <location>
        <begin position="1437"/>
        <end position="1452"/>
    </location>
</feature>